<evidence type="ECO:0000313" key="6">
    <source>
        <dbReference type="EMBL" id="HIS98501.1"/>
    </source>
</evidence>
<feature type="domain" description="4Fe-4S ferredoxin-type" evidence="5">
    <location>
        <begin position="34"/>
        <end position="63"/>
    </location>
</feature>
<dbReference type="Gene3D" id="3.30.70.3270">
    <property type="match status" value="1"/>
</dbReference>
<dbReference type="PROSITE" id="PS00198">
    <property type="entry name" value="4FE4S_FER_1"/>
    <property type="match status" value="1"/>
</dbReference>
<dbReference type="PANTHER" id="PTHR10849">
    <property type="entry name" value="NADH DEHYDROGENASE UBIQUINONE IRON-SULFUR PROTEIN 8, MITOCHONDRIAL"/>
    <property type="match status" value="1"/>
</dbReference>
<proteinExistence type="predicted"/>
<evidence type="ECO:0000256" key="1">
    <source>
        <dbReference type="ARBA" id="ARBA00022485"/>
    </source>
</evidence>
<name>A0A9D1K9Z3_9FIRM</name>
<keyword evidence="2" id="KW-0479">Metal-binding</keyword>
<dbReference type="InterPro" id="IPR017896">
    <property type="entry name" value="4Fe4S_Fe-S-bd"/>
</dbReference>
<dbReference type="PROSITE" id="PS51379">
    <property type="entry name" value="4FE4S_FER_2"/>
    <property type="match status" value="4"/>
</dbReference>
<keyword evidence="1" id="KW-0004">4Fe-4S</keyword>
<organism evidence="6 7">
    <name type="scientific">Candidatus Scatomorpha pullistercoris</name>
    <dbReference type="NCBI Taxonomy" id="2840929"/>
    <lineage>
        <taxon>Bacteria</taxon>
        <taxon>Bacillati</taxon>
        <taxon>Bacillota</taxon>
        <taxon>Clostridia</taxon>
        <taxon>Eubacteriales</taxon>
        <taxon>Candidatus Scatomorpha</taxon>
    </lineage>
</organism>
<dbReference type="GO" id="GO:0046872">
    <property type="term" value="F:metal ion binding"/>
    <property type="evidence" value="ECO:0007669"/>
    <property type="project" value="UniProtKB-KW"/>
</dbReference>
<reference evidence="6" key="1">
    <citation type="submission" date="2020-10" db="EMBL/GenBank/DDBJ databases">
        <authorList>
            <person name="Gilroy R."/>
        </authorList>
    </citation>
    <scope>NUCLEOTIDE SEQUENCE</scope>
    <source>
        <strain evidence="6">ChiHecec3B27-6122</strain>
    </source>
</reference>
<dbReference type="AlphaFoldDB" id="A0A9D1K9Z3"/>
<dbReference type="EMBL" id="DVJS01000271">
    <property type="protein sequence ID" value="HIS98501.1"/>
    <property type="molecule type" value="Genomic_DNA"/>
</dbReference>
<protein>
    <submittedName>
        <fullName evidence="6">4Fe-4S binding protein</fullName>
    </submittedName>
</protein>
<dbReference type="Pfam" id="PF14697">
    <property type="entry name" value="Fer4_21"/>
    <property type="match status" value="1"/>
</dbReference>
<sequence>MIPFLREAVSGLFSKPSTEGYPFTPKEAPVGYRGRIVFHADKCISCGMCERVCAGGAISTTSVETEEGQLITRKFFLGSCTFCNTCADFCVKKAIELTQDYHMVARCEDDLVVTGTYLKKKPVKKAPPAACGEAAEPAAEGPKPREDGLPVQDPAKCVYCTLCAKKCPAGALTVDRANKTWTLDEDKCVACGTCHDVCPKKCIIM</sequence>
<dbReference type="GO" id="GO:0051539">
    <property type="term" value="F:4 iron, 4 sulfur cluster binding"/>
    <property type="evidence" value="ECO:0007669"/>
    <property type="project" value="UniProtKB-KW"/>
</dbReference>
<keyword evidence="3" id="KW-0408">Iron</keyword>
<dbReference type="InterPro" id="IPR017900">
    <property type="entry name" value="4Fe4S_Fe_S_CS"/>
</dbReference>
<reference evidence="6" key="2">
    <citation type="journal article" date="2021" name="PeerJ">
        <title>Extensive microbial diversity within the chicken gut microbiome revealed by metagenomics and culture.</title>
        <authorList>
            <person name="Gilroy R."/>
            <person name="Ravi A."/>
            <person name="Getino M."/>
            <person name="Pursley I."/>
            <person name="Horton D.L."/>
            <person name="Alikhan N.F."/>
            <person name="Baker D."/>
            <person name="Gharbi K."/>
            <person name="Hall N."/>
            <person name="Watson M."/>
            <person name="Adriaenssens E.M."/>
            <person name="Foster-Nyarko E."/>
            <person name="Jarju S."/>
            <person name="Secka A."/>
            <person name="Antonio M."/>
            <person name="Oren A."/>
            <person name="Chaudhuri R.R."/>
            <person name="La Ragione R."/>
            <person name="Hildebrand F."/>
            <person name="Pallen M.J."/>
        </authorList>
    </citation>
    <scope>NUCLEOTIDE SEQUENCE</scope>
    <source>
        <strain evidence="6">ChiHecec3B27-6122</strain>
    </source>
</reference>
<dbReference type="SUPFAM" id="SSF54862">
    <property type="entry name" value="4Fe-4S ferredoxins"/>
    <property type="match status" value="2"/>
</dbReference>
<dbReference type="Gene3D" id="3.30.70.20">
    <property type="match status" value="1"/>
</dbReference>
<feature type="domain" description="4Fe-4S ferredoxin-type" evidence="5">
    <location>
        <begin position="71"/>
        <end position="100"/>
    </location>
</feature>
<evidence type="ECO:0000313" key="7">
    <source>
        <dbReference type="Proteomes" id="UP000886876"/>
    </source>
</evidence>
<feature type="domain" description="4Fe-4S ferredoxin-type" evidence="5">
    <location>
        <begin position="179"/>
        <end position="205"/>
    </location>
</feature>
<dbReference type="InterPro" id="IPR010226">
    <property type="entry name" value="NADH_quinone_OxRdtase_chainI"/>
</dbReference>
<feature type="domain" description="4Fe-4S ferredoxin-type" evidence="5">
    <location>
        <begin position="148"/>
        <end position="177"/>
    </location>
</feature>
<evidence type="ECO:0000259" key="5">
    <source>
        <dbReference type="PROSITE" id="PS51379"/>
    </source>
</evidence>
<evidence type="ECO:0000256" key="4">
    <source>
        <dbReference type="ARBA" id="ARBA00023014"/>
    </source>
</evidence>
<comment type="caution">
    <text evidence="6">The sequence shown here is derived from an EMBL/GenBank/DDBJ whole genome shotgun (WGS) entry which is preliminary data.</text>
</comment>
<accession>A0A9D1K9Z3</accession>
<evidence type="ECO:0000256" key="3">
    <source>
        <dbReference type="ARBA" id="ARBA00023004"/>
    </source>
</evidence>
<keyword evidence="4" id="KW-0411">Iron-sulfur</keyword>
<dbReference type="GO" id="GO:0016020">
    <property type="term" value="C:membrane"/>
    <property type="evidence" value="ECO:0007669"/>
    <property type="project" value="InterPro"/>
</dbReference>
<evidence type="ECO:0000256" key="2">
    <source>
        <dbReference type="ARBA" id="ARBA00022723"/>
    </source>
</evidence>
<dbReference type="GO" id="GO:0016651">
    <property type="term" value="F:oxidoreductase activity, acting on NAD(P)H"/>
    <property type="evidence" value="ECO:0007669"/>
    <property type="project" value="InterPro"/>
</dbReference>
<dbReference type="Proteomes" id="UP000886876">
    <property type="component" value="Unassembled WGS sequence"/>
</dbReference>
<dbReference type="Pfam" id="PF12838">
    <property type="entry name" value="Fer4_7"/>
    <property type="match status" value="1"/>
</dbReference>
<gene>
    <name evidence="6" type="ORF">IAD42_11050</name>
</gene>